<gene>
    <name evidence="2" type="primary">Dper\GL18095</name>
    <name evidence="2" type="ORF">Dper_GL18095</name>
</gene>
<evidence type="ECO:0000313" key="2">
    <source>
        <dbReference type="EMBL" id="EDW40063.1"/>
    </source>
</evidence>
<evidence type="ECO:0000313" key="3">
    <source>
        <dbReference type="Proteomes" id="UP000008744"/>
    </source>
</evidence>
<name>B4HC32_DROPE</name>
<evidence type="ECO:0000256" key="1">
    <source>
        <dbReference type="SAM" id="MobiDB-lite"/>
    </source>
</evidence>
<dbReference type="HOGENOM" id="CLU_2815180_0_0_1"/>
<dbReference type="AlphaFoldDB" id="B4HC32"/>
<protein>
    <submittedName>
        <fullName evidence="2">GL18095</fullName>
    </submittedName>
</protein>
<feature type="region of interest" description="Disordered" evidence="1">
    <location>
        <begin position="1"/>
        <end position="20"/>
    </location>
</feature>
<keyword evidence="3" id="KW-1185">Reference proteome</keyword>
<reference evidence="2 3" key="1">
    <citation type="journal article" date="2007" name="Nature">
        <title>Evolution of genes and genomes on the Drosophila phylogeny.</title>
        <authorList>
            <consortium name="Drosophila 12 Genomes Consortium"/>
            <person name="Clark A.G."/>
            <person name="Eisen M.B."/>
            <person name="Smith D.R."/>
            <person name="Bergman C.M."/>
            <person name="Oliver B."/>
            <person name="Markow T.A."/>
            <person name="Kaufman T.C."/>
            <person name="Kellis M."/>
            <person name="Gelbart W."/>
            <person name="Iyer V.N."/>
            <person name="Pollard D.A."/>
            <person name="Sackton T.B."/>
            <person name="Larracuente A.M."/>
            <person name="Singh N.D."/>
            <person name="Abad J.P."/>
            <person name="Abt D.N."/>
            <person name="Adryan B."/>
            <person name="Aguade M."/>
            <person name="Akashi H."/>
            <person name="Anderson W.W."/>
            <person name="Aquadro C.F."/>
            <person name="Ardell D.H."/>
            <person name="Arguello R."/>
            <person name="Artieri C.G."/>
            <person name="Barbash D.A."/>
            <person name="Barker D."/>
            <person name="Barsanti P."/>
            <person name="Batterham P."/>
            <person name="Batzoglou S."/>
            <person name="Begun D."/>
            <person name="Bhutkar A."/>
            <person name="Blanco E."/>
            <person name="Bosak S.A."/>
            <person name="Bradley R.K."/>
            <person name="Brand A.D."/>
            <person name="Brent M.R."/>
            <person name="Brooks A.N."/>
            <person name="Brown R.H."/>
            <person name="Butlin R.K."/>
            <person name="Caggese C."/>
            <person name="Calvi B.R."/>
            <person name="Bernardo de Carvalho A."/>
            <person name="Caspi A."/>
            <person name="Castrezana S."/>
            <person name="Celniker S.E."/>
            <person name="Chang J.L."/>
            <person name="Chapple C."/>
            <person name="Chatterji S."/>
            <person name="Chinwalla A."/>
            <person name="Civetta A."/>
            <person name="Clifton S.W."/>
            <person name="Comeron J.M."/>
            <person name="Costello J.C."/>
            <person name="Coyne J.A."/>
            <person name="Daub J."/>
            <person name="David R.G."/>
            <person name="Delcher A.L."/>
            <person name="Delehaunty K."/>
            <person name="Do C.B."/>
            <person name="Ebling H."/>
            <person name="Edwards K."/>
            <person name="Eickbush T."/>
            <person name="Evans J.D."/>
            <person name="Filipski A."/>
            <person name="Findeiss S."/>
            <person name="Freyhult E."/>
            <person name="Fulton L."/>
            <person name="Fulton R."/>
            <person name="Garcia A.C."/>
            <person name="Gardiner A."/>
            <person name="Garfield D.A."/>
            <person name="Garvin B.E."/>
            <person name="Gibson G."/>
            <person name="Gilbert D."/>
            <person name="Gnerre S."/>
            <person name="Godfrey J."/>
            <person name="Good R."/>
            <person name="Gotea V."/>
            <person name="Gravely B."/>
            <person name="Greenberg A.J."/>
            <person name="Griffiths-Jones S."/>
            <person name="Gross S."/>
            <person name="Guigo R."/>
            <person name="Gustafson E.A."/>
            <person name="Haerty W."/>
            <person name="Hahn M.W."/>
            <person name="Halligan D.L."/>
            <person name="Halpern A.L."/>
            <person name="Halter G.M."/>
            <person name="Han M.V."/>
            <person name="Heger A."/>
            <person name="Hillier L."/>
            <person name="Hinrichs A.S."/>
            <person name="Holmes I."/>
            <person name="Hoskins R.A."/>
            <person name="Hubisz M.J."/>
            <person name="Hultmark D."/>
            <person name="Huntley M.A."/>
            <person name="Jaffe D.B."/>
            <person name="Jagadeeshan S."/>
            <person name="Jeck W.R."/>
            <person name="Johnson J."/>
            <person name="Jones C.D."/>
            <person name="Jordan W.C."/>
            <person name="Karpen G.H."/>
            <person name="Kataoka E."/>
            <person name="Keightley P.D."/>
            <person name="Kheradpour P."/>
            <person name="Kirkness E.F."/>
            <person name="Koerich L.B."/>
            <person name="Kristiansen K."/>
            <person name="Kudrna D."/>
            <person name="Kulathinal R.J."/>
            <person name="Kumar S."/>
            <person name="Kwok R."/>
            <person name="Lander E."/>
            <person name="Langley C.H."/>
            <person name="Lapoint R."/>
            <person name="Lazzaro B.P."/>
            <person name="Lee S.J."/>
            <person name="Levesque L."/>
            <person name="Li R."/>
            <person name="Lin C.F."/>
            <person name="Lin M.F."/>
            <person name="Lindblad-Toh K."/>
            <person name="Llopart A."/>
            <person name="Long M."/>
            <person name="Low L."/>
            <person name="Lozovsky E."/>
            <person name="Lu J."/>
            <person name="Luo M."/>
            <person name="Machado C.A."/>
            <person name="Makalowski W."/>
            <person name="Marzo M."/>
            <person name="Matsuda M."/>
            <person name="Matzkin L."/>
            <person name="McAllister B."/>
            <person name="McBride C.S."/>
            <person name="McKernan B."/>
            <person name="McKernan K."/>
            <person name="Mendez-Lago M."/>
            <person name="Minx P."/>
            <person name="Mollenhauer M.U."/>
            <person name="Montooth K."/>
            <person name="Mount S.M."/>
            <person name="Mu X."/>
            <person name="Myers E."/>
            <person name="Negre B."/>
            <person name="Newfeld S."/>
            <person name="Nielsen R."/>
            <person name="Noor M.A."/>
            <person name="O'Grady P."/>
            <person name="Pachter L."/>
            <person name="Papaceit M."/>
            <person name="Parisi M.J."/>
            <person name="Parisi M."/>
            <person name="Parts L."/>
            <person name="Pedersen J.S."/>
            <person name="Pesole G."/>
            <person name="Phillippy A.M."/>
            <person name="Ponting C.P."/>
            <person name="Pop M."/>
            <person name="Porcelli D."/>
            <person name="Powell J.R."/>
            <person name="Prohaska S."/>
            <person name="Pruitt K."/>
            <person name="Puig M."/>
            <person name="Quesneville H."/>
            <person name="Ram K.R."/>
            <person name="Rand D."/>
            <person name="Rasmussen M.D."/>
            <person name="Reed L.K."/>
            <person name="Reenan R."/>
            <person name="Reily A."/>
            <person name="Remington K.A."/>
            <person name="Rieger T.T."/>
            <person name="Ritchie M.G."/>
            <person name="Robin C."/>
            <person name="Rogers Y.H."/>
            <person name="Rohde C."/>
            <person name="Rozas J."/>
            <person name="Rubenfield M.J."/>
            <person name="Ruiz A."/>
            <person name="Russo S."/>
            <person name="Salzberg S.L."/>
            <person name="Sanchez-Gracia A."/>
            <person name="Saranga D.J."/>
            <person name="Sato H."/>
            <person name="Schaeffer S.W."/>
            <person name="Schatz M.C."/>
            <person name="Schlenke T."/>
            <person name="Schwartz R."/>
            <person name="Segarra C."/>
            <person name="Singh R.S."/>
            <person name="Sirot L."/>
            <person name="Sirota M."/>
            <person name="Sisneros N.B."/>
            <person name="Smith C.D."/>
            <person name="Smith T.F."/>
            <person name="Spieth J."/>
            <person name="Stage D.E."/>
            <person name="Stark A."/>
            <person name="Stephan W."/>
            <person name="Strausberg R.L."/>
            <person name="Strempel S."/>
            <person name="Sturgill D."/>
            <person name="Sutton G."/>
            <person name="Sutton G.G."/>
            <person name="Tao W."/>
            <person name="Teichmann S."/>
            <person name="Tobari Y.N."/>
            <person name="Tomimura Y."/>
            <person name="Tsolas J.M."/>
            <person name="Valente V.L."/>
            <person name="Venter E."/>
            <person name="Venter J.C."/>
            <person name="Vicario S."/>
            <person name="Vieira F.G."/>
            <person name="Vilella A.J."/>
            <person name="Villasante A."/>
            <person name="Walenz B."/>
            <person name="Wang J."/>
            <person name="Wasserman M."/>
            <person name="Watts T."/>
            <person name="Wilson D."/>
            <person name="Wilson R.K."/>
            <person name="Wing R.A."/>
            <person name="Wolfner M.F."/>
            <person name="Wong A."/>
            <person name="Wong G.K."/>
            <person name="Wu C.I."/>
            <person name="Wu G."/>
            <person name="Yamamoto D."/>
            <person name="Yang H.P."/>
            <person name="Yang S.P."/>
            <person name="Yorke J.A."/>
            <person name="Yoshida K."/>
            <person name="Zdobnov E."/>
            <person name="Zhang P."/>
            <person name="Zhang Y."/>
            <person name="Zimin A.V."/>
            <person name="Baldwin J."/>
            <person name="Abdouelleil A."/>
            <person name="Abdulkadir J."/>
            <person name="Abebe A."/>
            <person name="Abera B."/>
            <person name="Abreu J."/>
            <person name="Acer S.C."/>
            <person name="Aftuck L."/>
            <person name="Alexander A."/>
            <person name="An P."/>
            <person name="Anderson E."/>
            <person name="Anderson S."/>
            <person name="Arachi H."/>
            <person name="Azer M."/>
            <person name="Bachantsang P."/>
            <person name="Barry A."/>
            <person name="Bayul T."/>
            <person name="Berlin A."/>
            <person name="Bessette D."/>
            <person name="Bloom T."/>
            <person name="Blye J."/>
            <person name="Boguslavskiy L."/>
            <person name="Bonnet C."/>
            <person name="Boukhgalter B."/>
            <person name="Bourzgui I."/>
            <person name="Brown A."/>
            <person name="Cahill P."/>
            <person name="Channer S."/>
            <person name="Cheshatsang Y."/>
            <person name="Chuda L."/>
            <person name="Citroen M."/>
            <person name="Collymore A."/>
            <person name="Cooke P."/>
            <person name="Costello M."/>
            <person name="D'Aco K."/>
            <person name="Daza R."/>
            <person name="De Haan G."/>
            <person name="DeGray S."/>
            <person name="DeMaso C."/>
            <person name="Dhargay N."/>
            <person name="Dooley K."/>
            <person name="Dooley E."/>
            <person name="Doricent M."/>
            <person name="Dorje P."/>
            <person name="Dorjee K."/>
            <person name="Dupes A."/>
            <person name="Elong R."/>
            <person name="Falk J."/>
            <person name="Farina A."/>
            <person name="Faro S."/>
            <person name="Ferguson D."/>
            <person name="Fisher S."/>
            <person name="Foley C.D."/>
            <person name="Franke A."/>
            <person name="Friedrich D."/>
            <person name="Gadbois L."/>
            <person name="Gearin G."/>
            <person name="Gearin C.R."/>
            <person name="Giannoukos G."/>
            <person name="Goode T."/>
            <person name="Graham J."/>
            <person name="Grandbois E."/>
            <person name="Grewal S."/>
            <person name="Gyaltsen K."/>
            <person name="Hafez N."/>
            <person name="Hagos B."/>
            <person name="Hall J."/>
            <person name="Henson C."/>
            <person name="Hollinger A."/>
            <person name="Honan T."/>
            <person name="Huard M.D."/>
            <person name="Hughes L."/>
            <person name="Hurhula B."/>
            <person name="Husby M.E."/>
            <person name="Kamat A."/>
            <person name="Kanga B."/>
            <person name="Kashin S."/>
            <person name="Khazanovich D."/>
            <person name="Kisner P."/>
            <person name="Lance K."/>
            <person name="Lara M."/>
            <person name="Lee W."/>
            <person name="Lennon N."/>
            <person name="Letendre F."/>
            <person name="LeVine R."/>
            <person name="Lipovsky A."/>
            <person name="Liu X."/>
            <person name="Liu J."/>
            <person name="Liu S."/>
            <person name="Lokyitsang T."/>
            <person name="Lokyitsang Y."/>
            <person name="Lubonja R."/>
            <person name="Lui A."/>
            <person name="MacDonald P."/>
            <person name="Magnisalis V."/>
            <person name="Maru K."/>
            <person name="Matthews C."/>
            <person name="McCusker W."/>
            <person name="McDonough S."/>
            <person name="Mehta T."/>
            <person name="Meldrim J."/>
            <person name="Meneus L."/>
            <person name="Mihai O."/>
            <person name="Mihalev A."/>
            <person name="Mihova T."/>
            <person name="Mittelman R."/>
            <person name="Mlenga V."/>
            <person name="Montmayeur A."/>
            <person name="Mulrain L."/>
            <person name="Navidi A."/>
            <person name="Naylor J."/>
            <person name="Negash T."/>
            <person name="Nguyen T."/>
            <person name="Nguyen N."/>
            <person name="Nicol R."/>
            <person name="Norbu C."/>
            <person name="Norbu N."/>
            <person name="Novod N."/>
            <person name="O'Neill B."/>
            <person name="Osman S."/>
            <person name="Markiewicz E."/>
            <person name="Oyono O.L."/>
            <person name="Patti C."/>
            <person name="Phunkhang P."/>
            <person name="Pierre F."/>
            <person name="Priest M."/>
            <person name="Raghuraman S."/>
            <person name="Rege F."/>
            <person name="Reyes R."/>
            <person name="Rise C."/>
            <person name="Rogov P."/>
            <person name="Ross K."/>
            <person name="Ryan E."/>
            <person name="Settipalli S."/>
            <person name="Shea T."/>
            <person name="Sherpa N."/>
            <person name="Shi L."/>
            <person name="Shih D."/>
            <person name="Sparrow T."/>
            <person name="Spaulding J."/>
            <person name="Stalker J."/>
            <person name="Stange-Thomann N."/>
            <person name="Stavropoulos S."/>
            <person name="Stone C."/>
            <person name="Strader C."/>
            <person name="Tesfaye S."/>
            <person name="Thomson T."/>
            <person name="Thoulutsang Y."/>
            <person name="Thoulutsang D."/>
            <person name="Topham K."/>
            <person name="Topping I."/>
            <person name="Tsamla T."/>
            <person name="Vassiliev H."/>
            <person name="Vo A."/>
            <person name="Wangchuk T."/>
            <person name="Wangdi T."/>
            <person name="Weiand M."/>
            <person name="Wilkinson J."/>
            <person name="Wilson A."/>
            <person name="Yadav S."/>
            <person name="Young G."/>
            <person name="Yu Q."/>
            <person name="Zembek L."/>
            <person name="Zhong D."/>
            <person name="Zimmer A."/>
            <person name="Zwirko Z."/>
            <person name="Jaffe D.B."/>
            <person name="Alvarez P."/>
            <person name="Brockman W."/>
            <person name="Butler J."/>
            <person name="Chin C."/>
            <person name="Gnerre S."/>
            <person name="Grabherr M."/>
            <person name="Kleber M."/>
            <person name="Mauceli E."/>
            <person name="MacCallum I."/>
        </authorList>
    </citation>
    <scope>NUCLEOTIDE SEQUENCE [LARGE SCALE GENOMIC DNA]</scope>
    <source>
        <strain evidence="3">MSH-3 / Tucson 14011-0111.49</strain>
    </source>
</reference>
<sequence>MTGEGLGTAGTAGSGLGAEDAFRQNPLELVDIGPQALDTGGSSNLERVNDECCPRNVDGLGWWLGCA</sequence>
<dbReference type="EMBL" id="CH479275">
    <property type="protein sequence ID" value="EDW40063.1"/>
    <property type="molecule type" value="Genomic_DNA"/>
</dbReference>
<organism evidence="3">
    <name type="scientific">Drosophila persimilis</name>
    <name type="common">Fruit fly</name>
    <dbReference type="NCBI Taxonomy" id="7234"/>
    <lineage>
        <taxon>Eukaryota</taxon>
        <taxon>Metazoa</taxon>
        <taxon>Ecdysozoa</taxon>
        <taxon>Arthropoda</taxon>
        <taxon>Hexapoda</taxon>
        <taxon>Insecta</taxon>
        <taxon>Pterygota</taxon>
        <taxon>Neoptera</taxon>
        <taxon>Endopterygota</taxon>
        <taxon>Diptera</taxon>
        <taxon>Brachycera</taxon>
        <taxon>Muscomorpha</taxon>
        <taxon>Ephydroidea</taxon>
        <taxon>Drosophilidae</taxon>
        <taxon>Drosophila</taxon>
        <taxon>Sophophora</taxon>
    </lineage>
</organism>
<proteinExistence type="predicted"/>
<accession>B4HC32</accession>
<feature type="compositionally biased region" description="Gly residues" evidence="1">
    <location>
        <begin position="1"/>
        <end position="16"/>
    </location>
</feature>
<dbReference type="Proteomes" id="UP000008744">
    <property type="component" value="Unassembled WGS sequence"/>
</dbReference>